<name>A0A6J4QH41_9ACTN</name>
<dbReference type="SUPFAM" id="SSF143597">
    <property type="entry name" value="YojJ-like"/>
    <property type="match status" value="1"/>
</dbReference>
<proteinExistence type="predicted"/>
<dbReference type="EMBL" id="CADCVB010000179">
    <property type="protein sequence ID" value="CAA9444242.1"/>
    <property type="molecule type" value="Genomic_DNA"/>
</dbReference>
<feature type="domain" description="Probable sensor" evidence="1">
    <location>
        <begin position="48"/>
        <end position="145"/>
    </location>
</feature>
<organism evidence="2">
    <name type="scientific">uncultured Rubrobacteraceae bacterium</name>
    <dbReference type="NCBI Taxonomy" id="349277"/>
    <lineage>
        <taxon>Bacteria</taxon>
        <taxon>Bacillati</taxon>
        <taxon>Actinomycetota</taxon>
        <taxon>Rubrobacteria</taxon>
        <taxon>Rubrobacterales</taxon>
        <taxon>Rubrobacteraceae</taxon>
        <taxon>environmental samples</taxon>
    </lineage>
</organism>
<reference evidence="2" key="1">
    <citation type="submission" date="2020-02" db="EMBL/GenBank/DDBJ databases">
        <authorList>
            <person name="Meier V. D."/>
        </authorList>
    </citation>
    <scope>NUCLEOTIDE SEQUENCE</scope>
    <source>
        <strain evidence="2">AVDCRST_MAG78</strain>
    </source>
</reference>
<evidence type="ECO:0000313" key="2">
    <source>
        <dbReference type="EMBL" id="CAA9444242.1"/>
    </source>
</evidence>
<dbReference type="AlphaFoldDB" id="A0A6J4QH41"/>
<dbReference type="InterPro" id="IPR048551">
    <property type="entry name" value="DACNV"/>
</dbReference>
<evidence type="ECO:0000259" key="1">
    <source>
        <dbReference type="Pfam" id="PF21751"/>
    </source>
</evidence>
<protein>
    <recommendedName>
        <fullName evidence="1">Probable sensor domain-containing protein</fullName>
    </recommendedName>
</protein>
<dbReference type="Pfam" id="PF21751">
    <property type="entry name" value="DACNV"/>
    <property type="match status" value="1"/>
</dbReference>
<gene>
    <name evidence="2" type="ORF">AVDCRST_MAG78-2717</name>
</gene>
<dbReference type="InterPro" id="IPR036888">
    <property type="entry name" value="DNA_integrity_DisA_N_sf"/>
</dbReference>
<accession>A0A6J4QH41</accession>
<sequence length="453" mass="50539">MSATETNFRSLVESTRIGYDYPDDLARFVWEHWEDYPEGVEEPGYGRTESPEEAVLEALFSVCYQAGLLREEERPVTFRAILAPPEAFPKEDGPPYGLHRVEFGESRPLNERELRRLSPAADFERSLIGVCRDDDSELRIWGVVHSGARWLRVLRGGRELSAPLPPVPVVIGQGPGHLTVKKGSEFVAELSGGRIVGSRSDVFTSRWLWDFFTPTQDELRELHKEARQEAGELGETWAPLDPEFPREIARQMYRRLVFTLSEARHGGTIIMVPPERAEEVLAGKHVGLKHTLVDGEPRRRLKTLIVGIMNSLAQAHGKGYEIAYPRAVGWEEYVRSENRELAELDEAVFEFAHLVAGCAAVDGAIVMTHRGELLGFGGEISGEITPVLSVEKALDREGETTARESVEGVGTRHRSAYRLAAAMPDTLLVVVSQDGNARFVTDRDGVVTCWDQA</sequence>